<gene>
    <name evidence="1" type="ORF">EVB93_095</name>
</gene>
<evidence type="ECO:0000313" key="1">
    <source>
        <dbReference type="EMBL" id="QIG71202.1"/>
    </source>
</evidence>
<name>A0A7S5R4Y4_9CAUD</name>
<reference evidence="1 2" key="1">
    <citation type="submission" date="2020-01" db="EMBL/GenBank/DDBJ databases">
        <title>Patterns of diversity and host range of bacteriophage communities associated with bean-nodulatin bacteria.</title>
        <authorList>
            <person name="Vann Cauwenberghe J."/>
            <person name="Santamaria R.I."/>
            <person name="Bustos P."/>
            <person name="Juarez S."/>
            <person name="Gonzalez V."/>
        </authorList>
    </citation>
    <scope>NUCLEOTIDE SEQUENCE [LARGE SCALE GENOMIC DNA]</scope>
</reference>
<dbReference type="Proteomes" id="UP000629603">
    <property type="component" value="Segment"/>
</dbReference>
<proteinExistence type="predicted"/>
<protein>
    <submittedName>
        <fullName evidence="1">Uncharacterized protein</fullName>
    </submittedName>
</protein>
<dbReference type="EMBL" id="MN988521">
    <property type="protein sequence ID" value="QIG71202.1"/>
    <property type="molecule type" value="Genomic_DNA"/>
</dbReference>
<sequence>MSPVRVIQTFIRVCADCPHCTYYSGGMSHCTLTEALIRPDDKAYSIHENCPLPYAGPPVIRNTND</sequence>
<organism evidence="1 2">
    <name type="scientific">Rhizobium phage RHph_TM30</name>
    <dbReference type="NCBI Taxonomy" id="2509764"/>
    <lineage>
        <taxon>Viruses</taxon>
        <taxon>Duplodnaviria</taxon>
        <taxon>Heunggongvirae</taxon>
        <taxon>Uroviricota</taxon>
        <taxon>Caudoviricetes</taxon>
        <taxon>Kleczkowskaviridae</taxon>
        <taxon>Cuauhnahuacvirus</taxon>
        <taxon>Cuauhnahuacvirus TM30</taxon>
    </lineage>
</organism>
<accession>A0A7S5R4Y4</accession>
<evidence type="ECO:0000313" key="2">
    <source>
        <dbReference type="Proteomes" id="UP000629603"/>
    </source>
</evidence>
<keyword evidence="2" id="KW-1185">Reference proteome</keyword>